<reference evidence="6 7" key="1">
    <citation type="submission" date="2024-01" db="EMBL/GenBank/DDBJ databases">
        <authorList>
            <person name="Allen C."/>
            <person name="Tagirdzhanova G."/>
        </authorList>
    </citation>
    <scope>NUCLEOTIDE SEQUENCE [LARGE SCALE GENOMIC DNA]</scope>
</reference>
<name>A0ABP0D3I7_9PEZI</name>
<dbReference type="SUPFAM" id="SSF48264">
    <property type="entry name" value="Cytochrome P450"/>
    <property type="match status" value="1"/>
</dbReference>
<evidence type="ECO:0000313" key="6">
    <source>
        <dbReference type="EMBL" id="CAK7238036.1"/>
    </source>
</evidence>
<protein>
    <recommendedName>
        <fullName evidence="8">Cytochrome P450</fullName>
    </recommendedName>
</protein>
<dbReference type="InterPro" id="IPR036396">
    <property type="entry name" value="Cyt_P450_sf"/>
</dbReference>
<evidence type="ECO:0000256" key="1">
    <source>
        <dbReference type="ARBA" id="ARBA00001971"/>
    </source>
</evidence>
<sequence>MRILPIASWGLDRVVPPAGATISGTFVPGGTIVGCQIGSIHLDKSVYGDDAATFRPERWLEAEESQRRRMDCAFLAFSAGKRTCTGIHIAWLEIKKTLPLLLMNFEDVRDQFRISAVKYPPEILMHIRKRELADTANV</sequence>
<evidence type="ECO:0000256" key="2">
    <source>
        <dbReference type="ARBA" id="ARBA00010617"/>
    </source>
</evidence>
<dbReference type="PANTHER" id="PTHR24305">
    <property type="entry name" value="CYTOCHROME P450"/>
    <property type="match status" value="1"/>
</dbReference>
<organism evidence="6 7">
    <name type="scientific">Sporothrix eucalyptigena</name>
    <dbReference type="NCBI Taxonomy" id="1812306"/>
    <lineage>
        <taxon>Eukaryota</taxon>
        <taxon>Fungi</taxon>
        <taxon>Dikarya</taxon>
        <taxon>Ascomycota</taxon>
        <taxon>Pezizomycotina</taxon>
        <taxon>Sordariomycetes</taxon>
        <taxon>Sordariomycetidae</taxon>
        <taxon>Ophiostomatales</taxon>
        <taxon>Ophiostomataceae</taxon>
        <taxon>Sporothrix</taxon>
    </lineage>
</organism>
<dbReference type="Proteomes" id="UP001642482">
    <property type="component" value="Unassembled WGS sequence"/>
</dbReference>
<comment type="caution">
    <text evidence="6">The sequence shown here is derived from an EMBL/GenBank/DDBJ whole genome shotgun (WGS) entry which is preliminary data.</text>
</comment>
<evidence type="ECO:0000256" key="3">
    <source>
        <dbReference type="ARBA" id="ARBA00022617"/>
    </source>
</evidence>
<evidence type="ECO:0008006" key="8">
    <source>
        <dbReference type="Google" id="ProtNLM"/>
    </source>
</evidence>
<evidence type="ECO:0000256" key="4">
    <source>
        <dbReference type="ARBA" id="ARBA00022723"/>
    </source>
</evidence>
<proteinExistence type="inferred from homology"/>
<dbReference type="InterPro" id="IPR050121">
    <property type="entry name" value="Cytochrome_P450_monoxygenase"/>
</dbReference>
<keyword evidence="3" id="KW-0349">Heme</keyword>
<comment type="cofactor">
    <cofactor evidence="1">
        <name>heme</name>
        <dbReference type="ChEBI" id="CHEBI:30413"/>
    </cofactor>
</comment>
<accession>A0ABP0D3I7</accession>
<keyword evidence="4" id="KW-0479">Metal-binding</keyword>
<dbReference type="PANTHER" id="PTHR24305:SF232">
    <property type="entry name" value="P450, PUTATIVE (EUROFUNG)-RELATED"/>
    <property type="match status" value="1"/>
</dbReference>
<dbReference type="PROSITE" id="PS51257">
    <property type="entry name" value="PROKAR_LIPOPROTEIN"/>
    <property type="match status" value="1"/>
</dbReference>
<comment type="similarity">
    <text evidence="2">Belongs to the cytochrome P450 family.</text>
</comment>
<dbReference type="Pfam" id="PF00067">
    <property type="entry name" value="p450"/>
    <property type="match status" value="1"/>
</dbReference>
<keyword evidence="7" id="KW-1185">Reference proteome</keyword>
<evidence type="ECO:0000313" key="7">
    <source>
        <dbReference type="Proteomes" id="UP001642482"/>
    </source>
</evidence>
<dbReference type="Gene3D" id="1.10.630.10">
    <property type="entry name" value="Cytochrome P450"/>
    <property type="match status" value="1"/>
</dbReference>
<dbReference type="EMBL" id="CAWUHD010000202">
    <property type="protein sequence ID" value="CAK7238036.1"/>
    <property type="molecule type" value="Genomic_DNA"/>
</dbReference>
<keyword evidence="5" id="KW-0408">Iron</keyword>
<evidence type="ECO:0000256" key="5">
    <source>
        <dbReference type="ARBA" id="ARBA00023004"/>
    </source>
</evidence>
<dbReference type="InterPro" id="IPR001128">
    <property type="entry name" value="Cyt_P450"/>
</dbReference>
<gene>
    <name evidence="6" type="ORF">SEUCBS140593_010273</name>
</gene>